<name>A0A975U3L9_9PROT</name>
<dbReference type="RefSeq" id="WP_218285810.1">
    <property type="nucleotide sequence ID" value="NZ_CP076448.1"/>
</dbReference>
<dbReference type="PANTHER" id="PTHR10851">
    <property type="entry name" value="PYRIDOXINE-5-PHOSPHATE OXIDASE"/>
    <property type="match status" value="1"/>
</dbReference>
<dbReference type="GO" id="GO:0010181">
    <property type="term" value="F:FMN binding"/>
    <property type="evidence" value="ECO:0007669"/>
    <property type="project" value="InterPro"/>
</dbReference>
<dbReference type="InterPro" id="IPR000659">
    <property type="entry name" value="Pyridox_Oxase"/>
</dbReference>
<sequence>MNAPLPPWYDDLPGSLAEAWALLVRGAADRRHPFHTLQVATIGLDGAPTVRTVVLRGVEPARRVVRFHTDRRSRKARELAADPRIALHAYHPAAKIQLRLSGRAALHRDDPVAAAAWAATRPFSRACYRVALPPGTVAESPYAALAEAGAGDEAGREAFLAVTVSVERLEFLFLAARGHRRALFDWSGGALAASWLVP</sequence>
<reference evidence="2" key="1">
    <citation type="submission" date="2021-06" db="EMBL/GenBank/DDBJ databases">
        <title>Elioraea tepida, sp. nov., a moderately thermophilic aerobic anoxygenic phototrophic bacterium isolated from an alkaline siliceous hot spring mat community in Yellowstone National Park, WY, USA.</title>
        <authorList>
            <person name="Saini M.K."/>
            <person name="Yoshida S."/>
            <person name="Sebastian A."/>
            <person name="Hirose S."/>
            <person name="Hara E."/>
            <person name="Tamaki H."/>
            <person name="Soulier N.T."/>
            <person name="Albert I."/>
            <person name="Hanada S."/>
            <person name="Bryant D.A."/>
            <person name="Tank M."/>
        </authorList>
    </citation>
    <scope>NUCLEOTIDE SEQUENCE</scope>
    <source>
        <strain evidence="2">MS-P2</strain>
    </source>
</reference>
<evidence type="ECO:0000313" key="2">
    <source>
        <dbReference type="EMBL" id="QXM24753.1"/>
    </source>
</evidence>
<keyword evidence="3" id="KW-1185">Reference proteome</keyword>
<organism evidence="2 3">
    <name type="scientific">Elioraea tepida</name>
    <dbReference type="NCBI Taxonomy" id="2843330"/>
    <lineage>
        <taxon>Bacteria</taxon>
        <taxon>Pseudomonadati</taxon>
        <taxon>Pseudomonadota</taxon>
        <taxon>Alphaproteobacteria</taxon>
        <taxon>Acetobacterales</taxon>
        <taxon>Elioraeaceae</taxon>
        <taxon>Elioraea</taxon>
    </lineage>
</organism>
<dbReference type="PANTHER" id="PTHR10851:SF3">
    <property type="entry name" value="PYRIDOXINE_PYRIDOXAMINE 5'-PHOSPHATE OXIDASE 2"/>
    <property type="match status" value="1"/>
</dbReference>
<dbReference type="Proteomes" id="UP000694001">
    <property type="component" value="Chromosome"/>
</dbReference>
<proteinExistence type="predicted"/>
<dbReference type="GO" id="GO:0008615">
    <property type="term" value="P:pyridoxine biosynthetic process"/>
    <property type="evidence" value="ECO:0007669"/>
    <property type="project" value="InterPro"/>
</dbReference>
<dbReference type="InterPro" id="IPR024624">
    <property type="entry name" value="Pyridox_Oxase_Alr4036_FMN-bd"/>
</dbReference>
<dbReference type="EMBL" id="CP076448">
    <property type="protein sequence ID" value="QXM24753.1"/>
    <property type="molecule type" value="Genomic_DNA"/>
</dbReference>
<dbReference type="Pfam" id="PF12766">
    <property type="entry name" value="Pyridox_oxase_2"/>
    <property type="match status" value="1"/>
</dbReference>
<dbReference type="AlphaFoldDB" id="A0A975U3L9"/>
<dbReference type="KEGG" id="elio:KO353_00210"/>
<evidence type="ECO:0000313" key="3">
    <source>
        <dbReference type="Proteomes" id="UP000694001"/>
    </source>
</evidence>
<protein>
    <submittedName>
        <fullName evidence="2">Pyridoxamine 5'-phosphate oxidase family protein</fullName>
    </submittedName>
</protein>
<evidence type="ECO:0000259" key="1">
    <source>
        <dbReference type="Pfam" id="PF12766"/>
    </source>
</evidence>
<gene>
    <name evidence="2" type="ORF">KO353_00210</name>
</gene>
<feature type="domain" description="Pyridoxamine 5'-phosphate oxidase Alr4036 family FMN-binding" evidence="1">
    <location>
        <begin position="20"/>
        <end position="107"/>
    </location>
</feature>
<dbReference type="GO" id="GO:0004733">
    <property type="term" value="F:pyridoxamine phosphate oxidase activity"/>
    <property type="evidence" value="ECO:0007669"/>
    <property type="project" value="InterPro"/>
</dbReference>
<accession>A0A975U3L9</accession>